<dbReference type="Gramene" id="KOM34287">
    <property type="protein sequence ID" value="KOM34287"/>
    <property type="gene ID" value="LR48_Vigan02g043700"/>
</dbReference>
<evidence type="ECO:0000313" key="1">
    <source>
        <dbReference type="EMBL" id="KOM34287.1"/>
    </source>
</evidence>
<dbReference type="EMBL" id="CM003372">
    <property type="protein sequence ID" value="KOM34287.1"/>
    <property type="molecule type" value="Genomic_DNA"/>
</dbReference>
<name>A0A0L9TV48_PHAAN</name>
<dbReference type="Proteomes" id="UP000053144">
    <property type="component" value="Chromosome 2"/>
</dbReference>
<dbReference type="AlphaFoldDB" id="A0A0L9TV48"/>
<protein>
    <submittedName>
        <fullName evidence="1">Uncharacterized protein</fullName>
    </submittedName>
</protein>
<organism evidence="1 2">
    <name type="scientific">Phaseolus angularis</name>
    <name type="common">Azuki bean</name>
    <name type="synonym">Vigna angularis</name>
    <dbReference type="NCBI Taxonomy" id="3914"/>
    <lineage>
        <taxon>Eukaryota</taxon>
        <taxon>Viridiplantae</taxon>
        <taxon>Streptophyta</taxon>
        <taxon>Embryophyta</taxon>
        <taxon>Tracheophyta</taxon>
        <taxon>Spermatophyta</taxon>
        <taxon>Magnoliopsida</taxon>
        <taxon>eudicotyledons</taxon>
        <taxon>Gunneridae</taxon>
        <taxon>Pentapetalae</taxon>
        <taxon>rosids</taxon>
        <taxon>fabids</taxon>
        <taxon>Fabales</taxon>
        <taxon>Fabaceae</taxon>
        <taxon>Papilionoideae</taxon>
        <taxon>50 kb inversion clade</taxon>
        <taxon>NPAAA clade</taxon>
        <taxon>indigoferoid/millettioid clade</taxon>
        <taxon>Phaseoleae</taxon>
        <taxon>Vigna</taxon>
    </lineage>
</organism>
<sequence length="170" mass="19500">MWWGLPVMSGVVGNGFTGRQLLKGCGKQLRESRELVLESKEVRDFPHVWHHSTGCKRGRYKGMLGSEMRKETLAARTVQGVFSSVIPVQEWNLENFLQHHSAWFDGKCSTDEDDHGFRDIEKIYSSKRCPDEKELAYTEYLPYSVRFPPLTAVPLHLHITHPSFQSVPKA</sequence>
<accession>A0A0L9TV48</accession>
<proteinExistence type="predicted"/>
<gene>
    <name evidence="1" type="ORF">LR48_Vigan02g043700</name>
</gene>
<reference evidence="2" key="1">
    <citation type="journal article" date="2015" name="Proc. Natl. Acad. Sci. U.S.A.">
        <title>Genome sequencing of adzuki bean (Vigna angularis) provides insight into high starch and low fat accumulation and domestication.</title>
        <authorList>
            <person name="Yang K."/>
            <person name="Tian Z."/>
            <person name="Chen C."/>
            <person name="Luo L."/>
            <person name="Zhao B."/>
            <person name="Wang Z."/>
            <person name="Yu L."/>
            <person name="Li Y."/>
            <person name="Sun Y."/>
            <person name="Li W."/>
            <person name="Chen Y."/>
            <person name="Li Y."/>
            <person name="Zhang Y."/>
            <person name="Ai D."/>
            <person name="Zhao J."/>
            <person name="Shang C."/>
            <person name="Ma Y."/>
            <person name="Wu B."/>
            <person name="Wang M."/>
            <person name="Gao L."/>
            <person name="Sun D."/>
            <person name="Zhang P."/>
            <person name="Guo F."/>
            <person name="Wang W."/>
            <person name="Li Y."/>
            <person name="Wang J."/>
            <person name="Varshney R.K."/>
            <person name="Wang J."/>
            <person name="Ling H.Q."/>
            <person name="Wan P."/>
        </authorList>
    </citation>
    <scope>NUCLEOTIDE SEQUENCE</scope>
    <source>
        <strain evidence="2">cv. Jingnong 6</strain>
    </source>
</reference>
<evidence type="ECO:0000313" key="2">
    <source>
        <dbReference type="Proteomes" id="UP000053144"/>
    </source>
</evidence>